<sequence>MSIGTLSSSHPPAPLQHVANAGNASASPQVQITMPEPPTDLMAGRWEQFQSALQTHRGARNAALIGHVVNAIAKTTALGVAIATMNDDWKGYVDIPLHLLAASTEIASLMLAASQFWNGPDDVPGAEIRDNNVFQAIGQWTGIDFLREYGGVINTAVTNGPLVFGALHNGAAPLLDTLGIPVPAWLKAAANDDASSAITDGVATATDFLQNRVLGTIINGRERRASVDRITAAETTVNYVVLEGEGDYVHMAPRPRLDYELEGVTVVPRLSRDESARASVSVDPARPPILTDTSDIRSLAISGDDDFFDAQSDVYSVDFDVPNEVFHDALDTVMPEVSSRMSSHSSPPGP</sequence>
<keyword evidence="3" id="KW-1185">Reference proteome</keyword>
<evidence type="ECO:0000256" key="1">
    <source>
        <dbReference type="SAM" id="MobiDB-lite"/>
    </source>
</evidence>
<dbReference type="EMBL" id="CABPSG010000001">
    <property type="protein sequence ID" value="VVD71029.1"/>
    <property type="molecule type" value="Genomic_DNA"/>
</dbReference>
<reference evidence="2 3" key="1">
    <citation type="submission" date="2019-08" db="EMBL/GenBank/DDBJ databases">
        <authorList>
            <person name="Peeters C."/>
        </authorList>
    </citation>
    <scope>NUCLEOTIDE SEQUENCE [LARGE SCALE GENOMIC DNA]</scope>
    <source>
        <strain evidence="2 3">LMG 31014</strain>
    </source>
</reference>
<evidence type="ECO:0000313" key="3">
    <source>
        <dbReference type="Proteomes" id="UP000405357"/>
    </source>
</evidence>
<dbReference type="Proteomes" id="UP000405357">
    <property type="component" value="Unassembled WGS sequence"/>
</dbReference>
<comment type="caution">
    <text evidence="2">The sequence shown here is derived from an EMBL/GenBank/DDBJ whole genome shotgun (WGS) entry which is preliminary data.</text>
</comment>
<name>A0ABY6VPE0_9BURK</name>
<proteinExistence type="predicted"/>
<evidence type="ECO:0000313" key="2">
    <source>
        <dbReference type="EMBL" id="VVD71029.1"/>
    </source>
</evidence>
<organism evidence="2 3">
    <name type="scientific">Pandoraea soli</name>
    <dbReference type="NCBI Taxonomy" id="2508293"/>
    <lineage>
        <taxon>Bacteria</taxon>
        <taxon>Pseudomonadati</taxon>
        <taxon>Pseudomonadota</taxon>
        <taxon>Betaproteobacteria</taxon>
        <taxon>Burkholderiales</taxon>
        <taxon>Burkholderiaceae</taxon>
        <taxon>Pandoraea</taxon>
    </lineage>
</organism>
<feature type="region of interest" description="Disordered" evidence="1">
    <location>
        <begin position="1"/>
        <end position="35"/>
    </location>
</feature>
<accession>A0ABY6VPE0</accession>
<feature type="compositionally biased region" description="Polar residues" evidence="1">
    <location>
        <begin position="1"/>
        <end position="10"/>
    </location>
</feature>
<gene>
    <name evidence="2" type="ORF">PSO31014_00605</name>
</gene>
<protein>
    <submittedName>
        <fullName evidence="2">Uncharacterized protein</fullName>
    </submittedName>
</protein>
<feature type="compositionally biased region" description="Polar residues" evidence="1">
    <location>
        <begin position="22"/>
        <end position="32"/>
    </location>
</feature>